<evidence type="ECO:0000313" key="8">
    <source>
        <dbReference type="Proteomes" id="UP000494270"/>
    </source>
</evidence>
<evidence type="ECO:0000313" key="1">
    <source>
        <dbReference type="EMBL" id="THJ30218.1"/>
    </source>
</evidence>
<evidence type="ECO:0000313" key="5">
    <source>
        <dbReference type="Proteomes" id="UP000306697"/>
    </source>
</evidence>
<dbReference type="Proteomes" id="UP000306697">
    <property type="component" value="Unassembled WGS sequence"/>
</dbReference>
<dbReference type="EMBL" id="SSWL01000003">
    <property type="protein sequence ID" value="THJ30218.1"/>
    <property type="molecule type" value="Genomic_DNA"/>
</dbReference>
<sequence>MNTTEIKAKAFRAAVDLATVCKPCTYDNVLDLTAMSLGIEMDDNEEYPAELYRKFDNVWNDLNK</sequence>
<dbReference type="EMBL" id="CABWKI010000003">
    <property type="protein sequence ID" value="VWQ34150.1"/>
    <property type="molecule type" value="Genomic_DNA"/>
</dbReference>
<evidence type="ECO:0000313" key="3">
    <source>
        <dbReference type="EMBL" id="VWQ34150.1"/>
    </source>
</evidence>
<proteinExistence type="predicted"/>
<dbReference type="AlphaFoldDB" id="A0A1S2VYP3"/>
<protein>
    <submittedName>
        <fullName evidence="2">Uncharacterized protein</fullName>
    </submittedName>
</protein>
<name>A0A1S2VYP3_BIFLI</name>
<dbReference type="RefSeq" id="WP_071477989.1">
    <property type="nucleotide sequence ID" value="NZ_CABWKE010000004.1"/>
</dbReference>
<evidence type="ECO:0000313" key="2">
    <source>
        <dbReference type="EMBL" id="VWQ27481.1"/>
    </source>
</evidence>
<accession>A0A1S2VYP3</accession>
<reference evidence="6 7" key="2">
    <citation type="submission" date="2019-10" db="EMBL/GenBank/DDBJ databases">
        <authorList>
            <consortium name="Melissa Lawson"/>
            <person name="O'neill I."/>
        </authorList>
    </citation>
    <scope>NUCLEOTIDE SEQUENCE [LARGE SCALE GENOMIC DNA]</scope>
    <source>
        <strain evidence="4">LH_23</strain>
        <strain evidence="3">LH_664</strain>
        <strain evidence="2">LH_665</strain>
    </source>
</reference>
<dbReference type="Proteomes" id="UP000494270">
    <property type="component" value="Unassembled WGS sequence"/>
</dbReference>
<organism evidence="2 8">
    <name type="scientific">Bifidobacterium longum subsp. infantis</name>
    <dbReference type="NCBI Taxonomy" id="1682"/>
    <lineage>
        <taxon>Bacteria</taxon>
        <taxon>Bacillati</taxon>
        <taxon>Actinomycetota</taxon>
        <taxon>Actinomycetes</taxon>
        <taxon>Bifidobacteriales</taxon>
        <taxon>Bifidobacteriaceae</taxon>
        <taxon>Bifidobacterium</taxon>
    </lineage>
</organism>
<comment type="caution">
    <text evidence="2">The sequence shown here is derived from an EMBL/GenBank/DDBJ whole genome shotgun (WGS) entry which is preliminary data.</text>
</comment>
<dbReference type="Proteomes" id="UP000494179">
    <property type="component" value="Unassembled WGS sequence"/>
</dbReference>
<evidence type="ECO:0000313" key="6">
    <source>
        <dbReference type="Proteomes" id="UP000494179"/>
    </source>
</evidence>
<dbReference type="EMBL" id="CABWKE010000004">
    <property type="protein sequence ID" value="VWQ27481.1"/>
    <property type="molecule type" value="Genomic_DNA"/>
</dbReference>
<evidence type="ECO:0000313" key="7">
    <source>
        <dbReference type="Proteomes" id="UP000494246"/>
    </source>
</evidence>
<evidence type="ECO:0000313" key="4">
    <source>
        <dbReference type="EMBL" id="VWQ36564.1"/>
    </source>
</evidence>
<gene>
    <name evidence="4" type="ORF">BIFLH23_01515</name>
    <name evidence="3" type="ORF">BIFLH664_00699</name>
    <name evidence="2" type="ORF">BIFLH665_00578</name>
    <name evidence="1" type="ORF">E6L38_02520</name>
</gene>
<dbReference type="EMBL" id="CABWKH010000023">
    <property type="protein sequence ID" value="VWQ36564.1"/>
    <property type="molecule type" value="Genomic_DNA"/>
</dbReference>
<reference evidence="1 5" key="1">
    <citation type="submission" date="2019-04" db="EMBL/GenBank/DDBJ databases">
        <title>Genome Announcement To Ensure Probiotic Safety of Bifidobacterium longum subsp infantis UBBI-01.</title>
        <authorList>
            <person name="Sulthana A."/>
            <person name="Lakshmi S.G."/>
            <person name="Madempudi R.S."/>
        </authorList>
    </citation>
    <scope>NUCLEOTIDE SEQUENCE [LARGE SCALE GENOMIC DNA]</scope>
    <source>
        <strain evidence="1 5">UBBI-01</strain>
    </source>
</reference>
<dbReference type="Proteomes" id="UP000494246">
    <property type="component" value="Unassembled WGS sequence"/>
</dbReference>